<dbReference type="RefSeq" id="WP_129875694.1">
    <property type="nucleotide sequence ID" value="NZ_SEWG01000002.1"/>
</dbReference>
<feature type="domain" description="PAC" evidence="11">
    <location>
        <begin position="257"/>
        <end position="310"/>
    </location>
</feature>
<accession>A0A4Q5LPV8</accession>
<dbReference type="Pfam" id="PF08447">
    <property type="entry name" value="PAS_3"/>
    <property type="match status" value="2"/>
</dbReference>
<comment type="catalytic activity">
    <reaction evidence="1">
        <text>ATP + protein L-histidine = ADP + protein N-phospho-L-histidine.</text>
        <dbReference type="EC" id="2.7.13.3"/>
    </reaction>
</comment>
<dbReference type="Pfam" id="PF02518">
    <property type="entry name" value="HATPase_c"/>
    <property type="match status" value="1"/>
</dbReference>
<evidence type="ECO:0000256" key="1">
    <source>
        <dbReference type="ARBA" id="ARBA00000085"/>
    </source>
</evidence>
<dbReference type="FunFam" id="3.30.565.10:FF:000006">
    <property type="entry name" value="Sensor histidine kinase WalK"/>
    <property type="match status" value="1"/>
</dbReference>
<keyword evidence="7" id="KW-0472">Membrane</keyword>
<dbReference type="PRINTS" id="PR00344">
    <property type="entry name" value="BCTRLSENSOR"/>
</dbReference>
<keyword evidence="13" id="KW-1185">Reference proteome</keyword>
<keyword evidence="5" id="KW-0418">Kinase</keyword>
<feature type="coiled-coil region" evidence="8">
    <location>
        <begin position="136"/>
        <end position="184"/>
    </location>
</feature>
<feature type="domain" description="PAS" evidence="10">
    <location>
        <begin position="181"/>
        <end position="252"/>
    </location>
</feature>
<dbReference type="InterPro" id="IPR001610">
    <property type="entry name" value="PAC"/>
</dbReference>
<dbReference type="SUPFAM" id="SSF55785">
    <property type="entry name" value="PYP-like sensor domain (PAS domain)"/>
    <property type="match status" value="3"/>
</dbReference>
<evidence type="ECO:0000256" key="4">
    <source>
        <dbReference type="ARBA" id="ARBA00022679"/>
    </source>
</evidence>
<keyword evidence="6" id="KW-0902">Two-component regulatory system</keyword>
<dbReference type="OrthoDB" id="9813151at2"/>
<dbReference type="CDD" id="cd00130">
    <property type="entry name" value="PAS"/>
    <property type="match status" value="1"/>
</dbReference>
<evidence type="ECO:0000256" key="8">
    <source>
        <dbReference type="SAM" id="Coils"/>
    </source>
</evidence>
<dbReference type="Gene3D" id="2.10.70.100">
    <property type="match status" value="1"/>
</dbReference>
<gene>
    <name evidence="12" type="ORF">EWM62_05700</name>
</gene>
<dbReference type="InterPro" id="IPR003661">
    <property type="entry name" value="HisK_dim/P_dom"/>
</dbReference>
<dbReference type="InterPro" id="IPR013655">
    <property type="entry name" value="PAS_fold_3"/>
</dbReference>
<dbReference type="SUPFAM" id="SSF47384">
    <property type="entry name" value="Homodimeric domain of signal transducing histidine kinase"/>
    <property type="match status" value="1"/>
</dbReference>
<dbReference type="EC" id="2.7.13.3" evidence="2"/>
<evidence type="ECO:0000259" key="11">
    <source>
        <dbReference type="PROSITE" id="PS50113"/>
    </source>
</evidence>
<dbReference type="PROSITE" id="PS50112">
    <property type="entry name" value="PAS"/>
    <property type="match status" value="1"/>
</dbReference>
<feature type="domain" description="PAC" evidence="11">
    <location>
        <begin position="385"/>
        <end position="437"/>
    </location>
</feature>
<dbReference type="InterPro" id="IPR052162">
    <property type="entry name" value="Sensor_kinase/Photoreceptor"/>
</dbReference>
<evidence type="ECO:0000256" key="7">
    <source>
        <dbReference type="ARBA" id="ARBA00023136"/>
    </source>
</evidence>
<keyword evidence="4" id="KW-0808">Transferase</keyword>
<keyword evidence="8" id="KW-0175">Coiled coil</keyword>
<dbReference type="Pfam" id="PF00512">
    <property type="entry name" value="HisKA"/>
    <property type="match status" value="1"/>
</dbReference>
<dbReference type="InterPro" id="IPR036890">
    <property type="entry name" value="HATPase_C_sf"/>
</dbReference>
<dbReference type="Gene3D" id="3.30.565.10">
    <property type="entry name" value="Histidine kinase-like ATPase, C-terminal domain"/>
    <property type="match status" value="1"/>
</dbReference>
<dbReference type="InterPro" id="IPR004358">
    <property type="entry name" value="Sig_transdc_His_kin-like_C"/>
</dbReference>
<protein>
    <recommendedName>
        <fullName evidence="2">histidine kinase</fullName>
        <ecNumber evidence="2">2.7.13.3</ecNumber>
    </recommendedName>
</protein>
<evidence type="ECO:0000259" key="10">
    <source>
        <dbReference type="PROSITE" id="PS50112"/>
    </source>
</evidence>
<organism evidence="12 13">
    <name type="scientific">Mucilaginibacter terrigena</name>
    <dbReference type="NCBI Taxonomy" id="2492395"/>
    <lineage>
        <taxon>Bacteria</taxon>
        <taxon>Pseudomonadati</taxon>
        <taxon>Bacteroidota</taxon>
        <taxon>Sphingobacteriia</taxon>
        <taxon>Sphingobacteriales</taxon>
        <taxon>Sphingobacteriaceae</taxon>
        <taxon>Mucilaginibacter</taxon>
    </lineage>
</organism>
<name>A0A4Q5LPV8_9SPHI</name>
<dbReference type="SUPFAM" id="SSF55874">
    <property type="entry name" value="ATPase domain of HSP90 chaperone/DNA topoisomerase II/histidine kinase"/>
    <property type="match status" value="1"/>
</dbReference>
<dbReference type="NCBIfam" id="TIGR00229">
    <property type="entry name" value="sensory_box"/>
    <property type="match status" value="2"/>
</dbReference>
<comment type="caution">
    <text evidence="12">The sequence shown here is derived from an EMBL/GenBank/DDBJ whole genome shotgun (WGS) entry which is preliminary data.</text>
</comment>
<dbReference type="InterPro" id="IPR003594">
    <property type="entry name" value="HATPase_dom"/>
</dbReference>
<evidence type="ECO:0000256" key="3">
    <source>
        <dbReference type="ARBA" id="ARBA00022553"/>
    </source>
</evidence>
<dbReference type="InterPro" id="IPR035965">
    <property type="entry name" value="PAS-like_dom_sf"/>
</dbReference>
<feature type="domain" description="Histidine kinase" evidence="9">
    <location>
        <begin position="441"/>
        <end position="653"/>
    </location>
</feature>
<dbReference type="SMART" id="SM00388">
    <property type="entry name" value="HisKA"/>
    <property type="match status" value="1"/>
</dbReference>
<dbReference type="InterPro" id="IPR036097">
    <property type="entry name" value="HisK_dim/P_sf"/>
</dbReference>
<dbReference type="InterPro" id="IPR013656">
    <property type="entry name" value="PAS_4"/>
</dbReference>
<dbReference type="GO" id="GO:0000155">
    <property type="term" value="F:phosphorelay sensor kinase activity"/>
    <property type="evidence" value="ECO:0007669"/>
    <property type="project" value="InterPro"/>
</dbReference>
<sequence>MSQPPSRLSSGELLDILALSENATAIYTTQDIIIQSANTAMLNFWGKGKDIIGKPLMEAVPALKGQQFVEMLKRVWDTGITIEGIDTPAKLEIDGELRTSYFDFLYRAILNPDGSTRCILHTATDVTDRFMSQQRVAEMNKQVADINKELFDANQQLTASNRNLAESQDTLMVLNNNLTESETQLQFAIDAASLGTWDLDPKTNKFSGNDRLKSWFGLKPEEQIELSKATDVIAEYDRLNVLTAIQKALQFSSGGVYDVEYTIINPLTQQPRIVKAKGKALFNIDNEVIRFSGTLQDITEERHAREELTQTNQRLAFALDAGKLGSYEHDLQSGAMICTGQFKANFGWPADKPFNFPDLIELVVPEYRKNLDKQIKNAVLHNASYTAEYEITWPDGSRHWINMAGKPQYNDQDKDTRIIGITYDITEGKTNEQRKDDFISIASHELKTPITTLKSSLQLLNRMKDDPSPKMLPKLIEQSNRSMDKISSLIEDLLNVSRMNEGQLHLNKSTFTISELLNHCCNHIRVAGKHDLIFQGDAELQVFADEHRIDQVIINLVNNAVKYAPNSREICLIVAKDGNMAKISVKDNGPGIDPEKLPHLFDRYYRADYSGIQYSGLGLGLYICSEIVRKHHGQIGAESGVGKGSTFWFTLPL</sequence>
<evidence type="ECO:0000256" key="2">
    <source>
        <dbReference type="ARBA" id="ARBA00012438"/>
    </source>
</evidence>
<dbReference type="Proteomes" id="UP000293331">
    <property type="component" value="Unassembled WGS sequence"/>
</dbReference>
<dbReference type="Pfam" id="PF08448">
    <property type="entry name" value="PAS_4"/>
    <property type="match status" value="1"/>
</dbReference>
<dbReference type="PROSITE" id="PS50109">
    <property type="entry name" value="HIS_KIN"/>
    <property type="match status" value="1"/>
</dbReference>
<evidence type="ECO:0000313" key="13">
    <source>
        <dbReference type="Proteomes" id="UP000293331"/>
    </source>
</evidence>
<dbReference type="SMART" id="SM00387">
    <property type="entry name" value="HATPase_c"/>
    <property type="match status" value="1"/>
</dbReference>
<dbReference type="SMART" id="SM00086">
    <property type="entry name" value="PAC"/>
    <property type="match status" value="3"/>
</dbReference>
<evidence type="ECO:0000256" key="5">
    <source>
        <dbReference type="ARBA" id="ARBA00022777"/>
    </source>
</evidence>
<dbReference type="InterPro" id="IPR000014">
    <property type="entry name" value="PAS"/>
</dbReference>
<keyword evidence="3" id="KW-0597">Phosphoprotein</keyword>
<evidence type="ECO:0000313" key="12">
    <source>
        <dbReference type="EMBL" id="RYU91435.1"/>
    </source>
</evidence>
<dbReference type="PROSITE" id="PS50113">
    <property type="entry name" value="PAC"/>
    <property type="match status" value="2"/>
</dbReference>
<proteinExistence type="predicted"/>
<dbReference type="Gene3D" id="1.10.287.130">
    <property type="match status" value="1"/>
</dbReference>
<dbReference type="PANTHER" id="PTHR43304">
    <property type="entry name" value="PHYTOCHROME-LIKE PROTEIN CPH1"/>
    <property type="match status" value="1"/>
</dbReference>
<evidence type="ECO:0000259" key="9">
    <source>
        <dbReference type="PROSITE" id="PS50109"/>
    </source>
</evidence>
<dbReference type="EMBL" id="SEWG01000002">
    <property type="protein sequence ID" value="RYU91435.1"/>
    <property type="molecule type" value="Genomic_DNA"/>
</dbReference>
<dbReference type="PANTHER" id="PTHR43304:SF1">
    <property type="entry name" value="PAC DOMAIN-CONTAINING PROTEIN"/>
    <property type="match status" value="1"/>
</dbReference>
<dbReference type="InterPro" id="IPR000700">
    <property type="entry name" value="PAS-assoc_C"/>
</dbReference>
<dbReference type="SMART" id="SM00091">
    <property type="entry name" value="PAS"/>
    <property type="match status" value="3"/>
</dbReference>
<reference evidence="12 13" key="1">
    <citation type="submission" date="2019-02" db="EMBL/GenBank/DDBJ databases">
        <title>Bacterial novel species Mucilaginibacter sp. 17JY9-4 isolated from soil.</title>
        <authorList>
            <person name="Jung H.-Y."/>
        </authorList>
    </citation>
    <scope>NUCLEOTIDE SEQUENCE [LARGE SCALE GENOMIC DNA]</scope>
    <source>
        <strain evidence="12 13">17JY9-4</strain>
    </source>
</reference>
<dbReference type="FunFam" id="1.10.287.130:FF:000001">
    <property type="entry name" value="Two-component sensor histidine kinase"/>
    <property type="match status" value="1"/>
</dbReference>
<dbReference type="InterPro" id="IPR005467">
    <property type="entry name" value="His_kinase_dom"/>
</dbReference>
<dbReference type="CDD" id="cd00082">
    <property type="entry name" value="HisKA"/>
    <property type="match status" value="1"/>
</dbReference>
<dbReference type="AlphaFoldDB" id="A0A4Q5LPV8"/>
<dbReference type="Gene3D" id="3.30.450.20">
    <property type="entry name" value="PAS domain"/>
    <property type="match status" value="3"/>
</dbReference>
<evidence type="ECO:0000256" key="6">
    <source>
        <dbReference type="ARBA" id="ARBA00023012"/>
    </source>
</evidence>